<sequence>MAPQAGGSSLKPDSSLEDLTIDNLTPHVIRMSTRVDDARVKYLTTKLIQHLHDFVRDVQLQTDEWEVAWQFLTKVGQTCTPERQEFVLLSDVLGISALVDAINSKQTLEATESSVLGPFFNDAAHLFENGQSITSNEVAGEPMFIRGTILDTAGKPIEKALVDIWETDGNGFYDMQDSEYSGPDCRGKFYSDHNGKFHLKAVKPVDYPIPNDGPVGTILSIFDRDCRRPAHVHYMITHPSYEKLVTALYLRESEFINKDPVFGAKLGLVVDLIWSEDAALAEAYQVPLFERDISNEKRQGFWLLDRDFVLVPKQSKEGRKTHD</sequence>
<organism evidence="8 9">
    <name type="scientific">Phialocephala subalpina</name>
    <dbReference type="NCBI Taxonomy" id="576137"/>
    <lineage>
        <taxon>Eukaryota</taxon>
        <taxon>Fungi</taxon>
        <taxon>Dikarya</taxon>
        <taxon>Ascomycota</taxon>
        <taxon>Pezizomycotina</taxon>
        <taxon>Leotiomycetes</taxon>
        <taxon>Helotiales</taxon>
        <taxon>Mollisiaceae</taxon>
        <taxon>Phialocephala</taxon>
        <taxon>Phialocephala fortinii species complex</taxon>
    </lineage>
</organism>
<comment type="cofactor">
    <cofactor evidence="1">
        <name>Fe(3+)</name>
        <dbReference type="ChEBI" id="CHEBI:29034"/>
    </cofactor>
</comment>
<evidence type="ECO:0000259" key="7">
    <source>
        <dbReference type="PROSITE" id="PS00083"/>
    </source>
</evidence>
<dbReference type="InterPro" id="IPR007535">
    <property type="entry name" value="Catechol_dOase_N"/>
</dbReference>
<proteinExistence type="inferred from homology"/>
<evidence type="ECO:0000256" key="3">
    <source>
        <dbReference type="ARBA" id="ARBA00022723"/>
    </source>
</evidence>
<dbReference type="GO" id="GO:0008199">
    <property type="term" value="F:ferric iron binding"/>
    <property type="evidence" value="ECO:0007669"/>
    <property type="project" value="InterPro"/>
</dbReference>
<evidence type="ECO:0000313" key="8">
    <source>
        <dbReference type="EMBL" id="CZR67533.1"/>
    </source>
</evidence>
<dbReference type="PANTHER" id="PTHR33711:SF7">
    <property type="entry name" value="INTRADIOL RING-CLEAVAGE DIOXYGENASES DOMAIN-CONTAINING PROTEIN-RELATED"/>
    <property type="match status" value="1"/>
</dbReference>
<keyword evidence="4 8" id="KW-0223">Dioxygenase</keyword>
<dbReference type="InterPro" id="IPR015889">
    <property type="entry name" value="Intradiol_dOase_core"/>
</dbReference>
<dbReference type="GO" id="GO:0009712">
    <property type="term" value="P:catechol-containing compound metabolic process"/>
    <property type="evidence" value="ECO:0007669"/>
    <property type="project" value="InterPro"/>
</dbReference>
<gene>
    <name evidence="8" type="ORF">PAC_17432</name>
</gene>
<name>A0A1L7XR56_9HELO</name>
<dbReference type="Proteomes" id="UP000184330">
    <property type="component" value="Unassembled WGS sequence"/>
</dbReference>
<evidence type="ECO:0000256" key="6">
    <source>
        <dbReference type="ARBA" id="ARBA00023004"/>
    </source>
</evidence>
<dbReference type="Pfam" id="PF00775">
    <property type="entry name" value="Dioxygenase_C"/>
    <property type="match status" value="1"/>
</dbReference>
<evidence type="ECO:0000256" key="4">
    <source>
        <dbReference type="ARBA" id="ARBA00022964"/>
    </source>
</evidence>
<dbReference type="Gene3D" id="2.60.130.10">
    <property type="entry name" value="Aromatic compound dioxygenase"/>
    <property type="match status" value="1"/>
</dbReference>
<reference evidence="8 9" key="1">
    <citation type="submission" date="2016-03" db="EMBL/GenBank/DDBJ databases">
        <authorList>
            <person name="Ploux O."/>
        </authorList>
    </citation>
    <scope>NUCLEOTIDE SEQUENCE [LARGE SCALE GENOMIC DNA]</scope>
    <source>
        <strain evidence="8 9">UAMH 11012</strain>
    </source>
</reference>
<keyword evidence="3" id="KW-0479">Metal-binding</keyword>
<comment type="similarity">
    <text evidence="2">Belongs to the intradiol ring-cleavage dioxygenase family.</text>
</comment>
<dbReference type="STRING" id="576137.A0A1L7XR56"/>
<keyword evidence="9" id="KW-1185">Reference proteome</keyword>
<dbReference type="SUPFAM" id="SSF49482">
    <property type="entry name" value="Aromatic compound dioxygenase"/>
    <property type="match status" value="1"/>
</dbReference>
<dbReference type="GO" id="GO:0018576">
    <property type="term" value="F:catechol 1,2-dioxygenase activity"/>
    <property type="evidence" value="ECO:0007669"/>
    <property type="project" value="InterPro"/>
</dbReference>
<accession>A0A1L7XR56</accession>
<evidence type="ECO:0000256" key="5">
    <source>
        <dbReference type="ARBA" id="ARBA00023002"/>
    </source>
</evidence>
<feature type="domain" description="Intradiol ring-cleavage dioxygenases" evidence="7">
    <location>
        <begin position="145"/>
        <end position="173"/>
    </location>
</feature>
<dbReference type="InterPro" id="IPR000627">
    <property type="entry name" value="Intradiol_dOase_C"/>
</dbReference>
<dbReference type="PANTHER" id="PTHR33711">
    <property type="entry name" value="DIOXYGENASE, PUTATIVE (AFU_ORTHOLOGUE AFUA_2G02910)-RELATED"/>
    <property type="match status" value="1"/>
</dbReference>
<evidence type="ECO:0000256" key="1">
    <source>
        <dbReference type="ARBA" id="ARBA00001965"/>
    </source>
</evidence>
<dbReference type="Pfam" id="PF04444">
    <property type="entry name" value="Dioxygenase_N"/>
    <property type="match status" value="1"/>
</dbReference>
<keyword evidence="6" id="KW-0408">Iron</keyword>
<evidence type="ECO:0000313" key="9">
    <source>
        <dbReference type="Proteomes" id="UP000184330"/>
    </source>
</evidence>
<dbReference type="OrthoDB" id="5238185at2759"/>
<dbReference type="AlphaFoldDB" id="A0A1L7XR56"/>
<dbReference type="EMBL" id="FJOG01000044">
    <property type="protein sequence ID" value="CZR67533.1"/>
    <property type="molecule type" value="Genomic_DNA"/>
</dbReference>
<evidence type="ECO:0000256" key="2">
    <source>
        <dbReference type="ARBA" id="ARBA00007825"/>
    </source>
</evidence>
<keyword evidence="5" id="KW-0560">Oxidoreductase</keyword>
<protein>
    <submittedName>
        <fullName evidence="8">Related to hydroxyquinol-1,2-dioxygenase</fullName>
    </submittedName>
</protein>
<dbReference type="InterPro" id="IPR050770">
    <property type="entry name" value="Intradiol_RC_Dioxygenase"/>
</dbReference>
<dbReference type="PROSITE" id="PS00083">
    <property type="entry name" value="INTRADIOL_DIOXYGENAS"/>
    <property type="match status" value="1"/>
</dbReference>